<evidence type="ECO:0000313" key="14">
    <source>
        <dbReference type="Proteomes" id="UP000614287"/>
    </source>
</evidence>
<dbReference type="InterPro" id="IPR033900">
    <property type="entry name" value="Gram_neg_porin_domain"/>
</dbReference>
<comment type="subunit">
    <text evidence="2">Homotrimer.</text>
</comment>
<comment type="caution">
    <text evidence="13">The sequence shown here is derived from an EMBL/GenBank/DDBJ whole genome shotgun (WGS) entry which is preliminary data.</text>
</comment>
<evidence type="ECO:0000256" key="3">
    <source>
        <dbReference type="ARBA" id="ARBA00022448"/>
    </source>
</evidence>
<organism evidence="13 14">
    <name type="scientific">Formosimonas limnophila</name>
    <dbReference type="NCBI Taxonomy" id="1384487"/>
    <lineage>
        <taxon>Bacteria</taxon>
        <taxon>Pseudomonadati</taxon>
        <taxon>Pseudomonadota</taxon>
        <taxon>Betaproteobacteria</taxon>
        <taxon>Burkholderiales</taxon>
        <taxon>Burkholderiaceae</taxon>
        <taxon>Formosimonas</taxon>
    </lineage>
</organism>
<keyword evidence="9" id="KW-0472">Membrane</keyword>
<dbReference type="Pfam" id="PF13609">
    <property type="entry name" value="Porin_4"/>
    <property type="match status" value="1"/>
</dbReference>
<keyword evidence="8" id="KW-0626">Porin</keyword>
<feature type="chain" id="PRO_5035326237" evidence="11">
    <location>
        <begin position="20"/>
        <end position="452"/>
    </location>
</feature>
<keyword evidence="6 11" id="KW-0732">Signal</keyword>
<dbReference type="GO" id="GO:0015288">
    <property type="term" value="F:porin activity"/>
    <property type="evidence" value="ECO:0007669"/>
    <property type="project" value="UniProtKB-KW"/>
</dbReference>
<dbReference type="GO" id="GO:0009279">
    <property type="term" value="C:cell outer membrane"/>
    <property type="evidence" value="ECO:0007669"/>
    <property type="project" value="UniProtKB-SubCell"/>
</dbReference>
<proteinExistence type="predicted"/>
<dbReference type="Gene3D" id="2.40.160.10">
    <property type="entry name" value="Porin"/>
    <property type="match status" value="1"/>
</dbReference>
<dbReference type="Proteomes" id="UP000614287">
    <property type="component" value="Unassembled WGS sequence"/>
</dbReference>
<dbReference type="SUPFAM" id="SSF56935">
    <property type="entry name" value="Porins"/>
    <property type="match status" value="1"/>
</dbReference>
<evidence type="ECO:0000256" key="10">
    <source>
        <dbReference type="ARBA" id="ARBA00023237"/>
    </source>
</evidence>
<keyword evidence="10" id="KW-0998">Cell outer membrane</keyword>
<evidence type="ECO:0000256" key="9">
    <source>
        <dbReference type="ARBA" id="ARBA00023136"/>
    </source>
</evidence>
<dbReference type="RefSeq" id="WP_189491843.1">
    <property type="nucleotide sequence ID" value="NZ_BMZG01000003.1"/>
</dbReference>
<comment type="subcellular location">
    <subcellularLocation>
        <location evidence="1">Cell outer membrane</location>
        <topology evidence="1">Multi-pass membrane protein</topology>
    </subcellularLocation>
</comment>
<dbReference type="GO" id="GO:0046930">
    <property type="term" value="C:pore complex"/>
    <property type="evidence" value="ECO:0007669"/>
    <property type="project" value="UniProtKB-KW"/>
</dbReference>
<evidence type="ECO:0000256" key="7">
    <source>
        <dbReference type="ARBA" id="ARBA00023065"/>
    </source>
</evidence>
<dbReference type="PANTHER" id="PTHR34501">
    <property type="entry name" value="PROTEIN YDDL-RELATED"/>
    <property type="match status" value="1"/>
</dbReference>
<keyword evidence="3" id="KW-0813">Transport</keyword>
<dbReference type="InterPro" id="IPR050298">
    <property type="entry name" value="Gram-neg_bact_OMP"/>
</dbReference>
<evidence type="ECO:0000256" key="8">
    <source>
        <dbReference type="ARBA" id="ARBA00023114"/>
    </source>
</evidence>
<keyword evidence="14" id="KW-1185">Reference proteome</keyword>
<evidence type="ECO:0000259" key="12">
    <source>
        <dbReference type="Pfam" id="PF13609"/>
    </source>
</evidence>
<feature type="signal peptide" evidence="11">
    <location>
        <begin position="1"/>
        <end position="19"/>
    </location>
</feature>
<keyword evidence="7" id="KW-0406">Ion transport</keyword>
<evidence type="ECO:0000256" key="2">
    <source>
        <dbReference type="ARBA" id="ARBA00011233"/>
    </source>
</evidence>
<gene>
    <name evidence="13" type="ORF">GCM10009007_07680</name>
</gene>
<dbReference type="AlphaFoldDB" id="A0A8J3G0F4"/>
<keyword evidence="4" id="KW-1134">Transmembrane beta strand</keyword>
<evidence type="ECO:0000256" key="1">
    <source>
        <dbReference type="ARBA" id="ARBA00004571"/>
    </source>
</evidence>
<evidence type="ECO:0000313" key="13">
    <source>
        <dbReference type="EMBL" id="GHA69307.1"/>
    </source>
</evidence>
<dbReference type="GO" id="GO:0006811">
    <property type="term" value="P:monoatomic ion transport"/>
    <property type="evidence" value="ECO:0007669"/>
    <property type="project" value="UniProtKB-KW"/>
</dbReference>
<accession>A0A8J3G0F4</accession>
<evidence type="ECO:0000256" key="4">
    <source>
        <dbReference type="ARBA" id="ARBA00022452"/>
    </source>
</evidence>
<reference evidence="13" key="1">
    <citation type="journal article" date="2014" name="Int. J. Syst. Evol. Microbiol.">
        <title>Complete genome sequence of Corynebacterium casei LMG S-19264T (=DSM 44701T), isolated from a smear-ripened cheese.</title>
        <authorList>
            <consortium name="US DOE Joint Genome Institute (JGI-PGF)"/>
            <person name="Walter F."/>
            <person name="Albersmeier A."/>
            <person name="Kalinowski J."/>
            <person name="Ruckert C."/>
        </authorList>
    </citation>
    <scope>NUCLEOTIDE SEQUENCE</scope>
    <source>
        <strain evidence="13">KCTC 32501</strain>
    </source>
</reference>
<sequence>MKKTLIAVSLLSAFGVAQAETSVSLYGRINVAVEKRSDAGLTMKAQEYRYASHVGITGKEDLGKGYSAIFKLEAELEPDTGSGTYGSDKKQFGFNRHAYVGLVTPFGAFRFGRSTTPIVNLWVGGGFSDGRGIGEFTGGVAGTGLRSTQPEAAARWNNALFYDIKKGGLTAGLAITTKGSQSIVPTRQEAVLLGTTTVAPVTLPVDNEGADGSKPAYGAYARYEGKTGMWGYKLGAAYQVDNGTTYSSFIYNAAGNVYTNNANAPAEGEKTWLVASSLSYGPVNLDIGYAKVDIDNTSLPTTGGNSLLNSSTATNISLRTADSKTLFASIGYEIDPKNKVYFSYGRYKRTNNYTFRTNAAGTALLSGVGELDGSQYSIGYEHRLSKRTVIYANARKVGNLTNSCTAKTAAGANVAEGSATYVATCGASKEIVDSVLRTEKDYSYDIGISHSF</sequence>
<evidence type="ECO:0000256" key="5">
    <source>
        <dbReference type="ARBA" id="ARBA00022692"/>
    </source>
</evidence>
<protein>
    <submittedName>
        <fullName evidence="13">Porin</fullName>
    </submittedName>
</protein>
<feature type="domain" description="Porin" evidence="12">
    <location>
        <begin position="7"/>
        <end position="397"/>
    </location>
</feature>
<name>A0A8J3G0F4_9BURK</name>
<dbReference type="CDD" id="cd00342">
    <property type="entry name" value="gram_neg_porins"/>
    <property type="match status" value="1"/>
</dbReference>
<evidence type="ECO:0000256" key="11">
    <source>
        <dbReference type="SAM" id="SignalP"/>
    </source>
</evidence>
<dbReference type="EMBL" id="BMZG01000003">
    <property type="protein sequence ID" value="GHA69307.1"/>
    <property type="molecule type" value="Genomic_DNA"/>
</dbReference>
<evidence type="ECO:0000256" key="6">
    <source>
        <dbReference type="ARBA" id="ARBA00022729"/>
    </source>
</evidence>
<dbReference type="InterPro" id="IPR023614">
    <property type="entry name" value="Porin_dom_sf"/>
</dbReference>
<dbReference type="PANTHER" id="PTHR34501:SF9">
    <property type="entry name" value="MAJOR OUTER MEMBRANE PROTEIN P.IA"/>
    <property type="match status" value="1"/>
</dbReference>
<reference evidence="13" key="2">
    <citation type="submission" date="2020-09" db="EMBL/GenBank/DDBJ databases">
        <authorList>
            <person name="Sun Q."/>
            <person name="Kim S."/>
        </authorList>
    </citation>
    <scope>NUCLEOTIDE SEQUENCE</scope>
    <source>
        <strain evidence="13">KCTC 32501</strain>
    </source>
</reference>
<keyword evidence="5" id="KW-0812">Transmembrane</keyword>